<sequence>EFGPAWPERCMPRGKAHTVGPDTATFRVPSQRAVIHSSLARDRQRVHARAHAAGW</sequence>
<feature type="non-terminal residue" evidence="1">
    <location>
        <position position="55"/>
    </location>
</feature>
<accession>Q45363</accession>
<feature type="non-terminal residue" evidence="1">
    <location>
        <position position="1"/>
    </location>
</feature>
<reference evidence="1" key="1">
    <citation type="journal article" date="1986" name="FEMS Microbiol. Lett.">
        <title>Molecular cloning of a coding sequence of Bordetella pertussis filamentous hemagglutinin gene.</title>
        <authorList>
            <person name="Mattei D."/>
            <person name="Pichot F."/>
            <person name="Bellalou J."/>
            <person name="Mercereau-Puijalon O."/>
            <person name="Ullmann A."/>
        </authorList>
    </citation>
    <scope>NUCLEOTIDE SEQUENCE</scope>
</reference>
<organism evidence="1">
    <name type="scientific">Bordetella pertussis</name>
    <dbReference type="NCBI Taxonomy" id="520"/>
    <lineage>
        <taxon>Bacteria</taxon>
        <taxon>Pseudomonadati</taxon>
        <taxon>Pseudomonadota</taxon>
        <taxon>Betaproteobacteria</taxon>
        <taxon>Burkholderiales</taxon>
        <taxon>Alcaligenaceae</taxon>
        <taxon>Bordetella</taxon>
    </lineage>
</organism>
<protein>
    <submittedName>
        <fullName evidence="1">Filamentous hemagglutinin antigen</fullName>
    </submittedName>
</protein>
<evidence type="ECO:0000313" key="1">
    <source>
        <dbReference type="EMBL" id="AAA22973.1"/>
    </source>
</evidence>
<dbReference type="AlphaFoldDB" id="Q45363"/>
<dbReference type="EMBL" id="M35275">
    <property type="protein sequence ID" value="AAA22973.1"/>
    <property type="molecule type" value="Genomic_DNA"/>
</dbReference>
<dbReference type="PIR" id="I40315">
    <property type="entry name" value="I40315"/>
</dbReference>
<name>Q45363_BORPT</name>
<proteinExistence type="predicted"/>